<dbReference type="PANTHER" id="PTHR35788">
    <property type="entry name" value="EXPORTED PROTEIN-RELATED"/>
    <property type="match status" value="1"/>
</dbReference>
<name>A0A1M6BNY1_9FIRM</name>
<dbReference type="EMBL" id="FQXJ01000019">
    <property type="protein sequence ID" value="SHI50459.1"/>
    <property type="molecule type" value="Genomic_DNA"/>
</dbReference>
<sequence length="280" mass="32827">MEFNTLFHSERPVKRSDLRMLLGKLYYTWRRYFQWIFHRSIKYASGFKETPLPYLIASHSTPLYRRLRNVDMWLQQNKVTNLKLASVKIHGLILKPGETFSLWRLVGKPSKAKGFKKGMVLTNGSFCPGVGGGLCQLSNLIYWMAIHTPLTVTERWRHTHDVFPDSNRTQPFGSGATVVYNYIDLQIRNNTSQNYQLLLWISDSELRGEWRSEQLLTQKYEVYESDHLITHEWWGGYIRHNAIRRKVLDAVNKQIGDEFITENHAIMMYEPMLPSVGKTI</sequence>
<dbReference type="Proteomes" id="UP000183954">
    <property type="component" value="Unassembled WGS sequence"/>
</dbReference>
<dbReference type="AlphaFoldDB" id="A0A1M6BNY1"/>
<dbReference type="PANTHER" id="PTHR35788:SF1">
    <property type="entry name" value="EXPORTED PROTEIN"/>
    <property type="match status" value="1"/>
</dbReference>
<organism evidence="1 2">
    <name type="scientific">Desulfosporosinus lacus DSM 15449</name>
    <dbReference type="NCBI Taxonomy" id="1121420"/>
    <lineage>
        <taxon>Bacteria</taxon>
        <taxon>Bacillati</taxon>
        <taxon>Bacillota</taxon>
        <taxon>Clostridia</taxon>
        <taxon>Eubacteriales</taxon>
        <taxon>Desulfitobacteriaceae</taxon>
        <taxon>Desulfosporosinus</taxon>
    </lineage>
</organism>
<evidence type="ECO:0000313" key="2">
    <source>
        <dbReference type="Proteomes" id="UP000183954"/>
    </source>
</evidence>
<dbReference type="InterPro" id="IPR052913">
    <property type="entry name" value="Glycopeptide_resist_protein"/>
</dbReference>
<dbReference type="STRING" id="1121420.SAMN02746098_04197"/>
<keyword evidence="2" id="KW-1185">Reference proteome</keyword>
<evidence type="ECO:0000313" key="1">
    <source>
        <dbReference type="EMBL" id="SHI50459.1"/>
    </source>
</evidence>
<dbReference type="InterPro" id="IPR007391">
    <property type="entry name" value="Vancomycin_resist_VanW"/>
</dbReference>
<proteinExistence type="predicted"/>
<reference evidence="2" key="1">
    <citation type="submission" date="2016-11" db="EMBL/GenBank/DDBJ databases">
        <authorList>
            <person name="Varghese N."/>
            <person name="Submissions S."/>
        </authorList>
    </citation>
    <scope>NUCLEOTIDE SEQUENCE [LARGE SCALE GENOMIC DNA]</scope>
    <source>
        <strain evidence="2">DSM 15449</strain>
    </source>
</reference>
<protein>
    <submittedName>
        <fullName evidence="1">Vancomycin resistance protein VanW</fullName>
    </submittedName>
</protein>
<accession>A0A1M6BNY1</accession>
<dbReference type="Pfam" id="PF04294">
    <property type="entry name" value="VanW"/>
    <property type="match status" value="1"/>
</dbReference>
<gene>
    <name evidence="1" type="ORF">SAMN02746098_04197</name>
</gene>